<dbReference type="EMBL" id="CP010725">
    <property type="protein sequence ID" value="AUQ98963.1"/>
    <property type="molecule type" value="Genomic_DNA"/>
</dbReference>
<feature type="region of interest" description="Disordered" evidence="1">
    <location>
        <begin position="1"/>
        <end position="20"/>
    </location>
</feature>
<feature type="region of interest" description="Disordered" evidence="1">
    <location>
        <begin position="677"/>
        <end position="698"/>
    </location>
</feature>
<evidence type="ECO:0000256" key="1">
    <source>
        <dbReference type="SAM" id="MobiDB-lite"/>
    </source>
</evidence>
<evidence type="ECO:0000259" key="2">
    <source>
        <dbReference type="PROSITE" id="PS51085"/>
    </source>
</evidence>
<dbReference type="InterPro" id="IPR052911">
    <property type="entry name" value="Corrinoid_activation_enz"/>
</dbReference>
<dbReference type="InterPro" id="IPR042259">
    <property type="entry name" value="Raco-like_middle_sf"/>
</dbReference>
<feature type="domain" description="2Fe-2S ferredoxin-type" evidence="2">
    <location>
        <begin position="21"/>
        <end position="125"/>
    </location>
</feature>
<gene>
    <name evidence="3" type="ORF">PhaeoP88_01587</name>
</gene>
<dbReference type="RefSeq" id="WP_102883431.1">
    <property type="nucleotide sequence ID" value="NZ_CP010725.1"/>
</dbReference>
<dbReference type="InterPro" id="IPR041414">
    <property type="entry name" value="Raco-like_middle"/>
</dbReference>
<evidence type="ECO:0000313" key="3">
    <source>
        <dbReference type="EMBL" id="AUQ98963.1"/>
    </source>
</evidence>
<name>A0A2I7K8S9_9RHOB</name>
<dbReference type="Pfam" id="PF17651">
    <property type="entry name" value="Raco_middle"/>
    <property type="match status" value="1"/>
</dbReference>
<dbReference type="PROSITE" id="PS51085">
    <property type="entry name" value="2FE2S_FER_2"/>
    <property type="match status" value="1"/>
</dbReference>
<dbReference type="Proteomes" id="UP000236447">
    <property type="component" value="Chromosome"/>
</dbReference>
<organism evidence="3 4">
    <name type="scientific">Phaeobacter inhibens</name>
    <dbReference type="NCBI Taxonomy" id="221822"/>
    <lineage>
        <taxon>Bacteria</taxon>
        <taxon>Pseudomonadati</taxon>
        <taxon>Pseudomonadota</taxon>
        <taxon>Alphaproteobacteria</taxon>
        <taxon>Rhodobacterales</taxon>
        <taxon>Roseobacteraceae</taxon>
        <taxon>Phaeobacter</taxon>
    </lineage>
</organism>
<dbReference type="PANTHER" id="PTHR42895">
    <property type="entry name" value="IRON-SULFUR CLUSTER-BINDING PROTEIN-RELATED"/>
    <property type="match status" value="1"/>
</dbReference>
<proteinExistence type="predicted"/>
<dbReference type="Pfam" id="PF17650">
    <property type="entry name" value="RACo_linker"/>
    <property type="match status" value="1"/>
</dbReference>
<evidence type="ECO:0000313" key="4">
    <source>
        <dbReference type="Proteomes" id="UP000236447"/>
    </source>
</evidence>
<sequence>MANDPAPEISTETATDPASHPLVVFTPSGKRGRFPVGTPVLTAARQLGVDLDSVCGGRGICSKCQITPSYGEFSKHGVTVADDALTEWNKVEQRYKDKRGLIDGRRLGCQAQVQGDVVIDVPPESQVHRQVVRKRAEARDITMNASTRLYYVEVEEPDMHKPTGDMERLIEALDAQWNLKGVKTDLHILSVLQPALRKGGWKVTVAVHLGDENHPPKIMHIWPGFYEGSIYGLAVDLGSTTIAAHLCDLKTGEVVASSGIMNPQIRFGEDLMSRVSYSMMNKGGDQEMTRAVREGMNALFTQIAAEAEIDKALIVDAVFVCNPVMHHLFLGIDPFELGQAPFALATSNALALRAVELGLNIHPAARVYLLPCIAGHVGADAAAVALSEAPDKSEDLVLVVDVGTNAEILLGNKDKVLACSSPTGPAFEGAQISSGQRAAPGAIERVEINPETKEPRFRVIGSDIWSDEDGFAAAVATTGITGICGSGIIEAIAEMRMAGLLDASGLIGSAEQTGTTRCIQDGRTNAYLLWDGSVEGGPTITVTNPDIRAIQMAKAALYSGARLLMDKFGIDTVDRVVLAGAFGAHISAKHAMVLGMIPDCPLDKVTSAGNAAGTGARIALLNTKARSEIEATVQQIEKIETAVEPRFQEHFVNASAIPNSAEPFPILNSIVTLPEANFNTGGGDGNEDGGRRRRRRRG</sequence>
<accession>A0A2I7K8S9</accession>
<dbReference type="InterPro" id="IPR036010">
    <property type="entry name" value="2Fe-2S_ferredoxin-like_sf"/>
</dbReference>
<reference evidence="3 4" key="1">
    <citation type="journal article" date="2017" name="Front. Microbiol.">
        <title>Phaeobacter piscinae sp. nov., a species of the Roseobacter group and potential aquaculture probiont.</title>
        <authorList>
            <person name="Sonnenschein E.C."/>
            <person name="Phippen C.B.W."/>
            <person name="Nielsen K.F."/>
            <person name="Mateiu R.V."/>
            <person name="Melchiorsen J."/>
            <person name="Gram L."/>
            <person name="Overmann J."/>
            <person name="Freese H.M."/>
        </authorList>
    </citation>
    <scope>NUCLEOTIDE SEQUENCE [LARGE SCALE GENOMIC DNA]</scope>
    <source>
        <strain evidence="3 4">P88</strain>
    </source>
</reference>
<dbReference type="SUPFAM" id="SSF54292">
    <property type="entry name" value="2Fe-2S ferredoxin-like"/>
    <property type="match status" value="1"/>
</dbReference>
<reference evidence="3 4" key="2">
    <citation type="journal article" date="2017" name="Genome Biol. Evol.">
        <title>Trajectories and Drivers of Genome Evolution in Surface-Associated Marine Phaeobacter.</title>
        <authorList>
            <person name="Freese H.M."/>
            <person name="Sikorski J."/>
            <person name="Bunk B."/>
            <person name="Scheuner C."/>
            <person name="Meier-Kolthoff J.P."/>
            <person name="Sproer C."/>
            <person name="Gram L."/>
            <person name="Overmann J."/>
        </authorList>
    </citation>
    <scope>NUCLEOTIDE SEQUENCE [LARGE SCALE GENOMIC DNA]</scope>
    <source>
        <strain evidence="3 4">P88</strain>
    </source>
</reference>
<dbReference type="PANTHER" id="PTHR42895:SF2">
    <property type="entry name" value="IRON-SULFUR CLUSTER PROTEIN"/>
    <property type="match status" value="1"/>
</dbReference>
<dbReference type="Gene3D" id="3.30.420.480">
    <property type="entry name" value="Domain of unknown function (DUF4445)"/>
    <property type="match status" value="1"/>
</dbReference>
<dbReference type="Gene3D" id="3.10.20.880">
    <property type="match status" value="1"/>
</dbReference>
<protein>
    <submittedName>
        <fullName evidence="3">Putative metal-binding protein</fullName>
    </submittedName>
</protein>
<dbReference type="InterPro" id="IPR001041">
    <property type="entry name" value="2Fe-2S_ferredoxin-type"/>
</dbReference>
<dbReference type="InterPro" id="IPR040506">
    <property type="entry name" value="RACo_linker"/>
</dbReference>
<dbReference type="AlphaFoldDB" id="A0A2I7K8S9"/>
<dbReference type="Gene3D" id="3.10.20.30">
    <property type="match status" value="1"/>
</dbReference>
<dbReference type="InterPro" id="IPR027980">
    <property type="entry name" value="RACo_C"/>
</dbReference>
<dbReference type="InterPro" id="IPR012675">
    <property type="entry name" value="Beta-grasp_dom_sf"/>
</dbReference>
<dbReference type="GO" id="GO:0051536">
    <property type="term" value="F:iron-sulfur cluster binding"/>
    <property type="evidence" value="ECO:0007669"/>
    <property type="project" value="InterPro"/>
</dbReference>
<dbReference type="Pfam" id="PF14574">
    <property type="entry name" value="RACo_C_ter"/>
    <property type="match status" value="1"/>
</dbReference>
<dbReference type="CDD" id="cd00207">
    <property type="entry name" value="fer2"/>
    <property type="match status" value="1"/>
</dbReference>